<proteinExistence type="predicted"/>
<evidence type="ECO:0000259" key="3">
    <source>
        <dbReference type="Pfam" id="PF00501"/>
    </source>
</evidence>
<dbReference type="SUPFAM" id="SSF56801">
    <property type="entry name" value="Acetyl-CoA synthetase-like"/>
    <property type="match status" value="1"/>
</dbReference>
<keyword evidence="2" id="KW-0472">Membrane</keyword>
<feature type="domain" description="AMP-dependent synthetase/ligase" evidence="3">
    <location>
        <begin position="136"/>
        <end position="548"/>
    </location>
</feature>
<dbReference type="Proteomes" id="UP001305779">
    <property type="component" value="Unassembled WGS sequence"/>
</dbReference>
<evidence type="ECO:0000313" key="4">
    <source>
        <dbReference type="EMBL" id="KAK4501629.1"/>
    </source>
</evidence>
<name>A0ABR0EJR6_ZASCE</name>
<accession>A0ABR0EJR6</accession>
<dbReference type="Pfam" id="PF00501">
    <property type="entry name" value="AMP-binding"/>
    <property type="match status" value="1"/>
</dbReference>
<dbReference type="PANTHER" id="PTHR43272">
    <property type="entry name" value="LONG-CHAIN-FATTY-ACID--COA LIGASE"/>
    <property type="match status" value="1"/>
</dbReference>
<feature type="region of interest" description="Disordered" evidence="1">
    <location>
        <begin position="557"/>
        <end position="579"/>
    </location>
</feature>
<dbReference type="Gene3D" id="3.40.50.12780">
    <property type="entry name" value="N-terminal domain of ligase-like"/>
    <property type="match status" value="1"/>
</dbReference>
<reference evidence="4 5" key="1">
    <citation type="journal article" date="2023" name="G3 (Bethesda)">
        <title>A chromosome-level genome assembly of Zasmidium syzygii isolated from banana leaves.</title>
        <authorList>
            <person name="van Westerhoven A.C."/>
            <person name="Mehrabi R."/>
            <person name="Talebi R."/>
            <person name="Steentjes M.B.F."/>
            <person name="Corcolon B."/>
            <person name="Chong P.A."/>
            <person name="Kema G.H.J."/>
            <person name="Seidl M.F."/>
        </authorList>
    </citation>
    <scope>NUCLEOTIDE SEQUENCE [LARGE SCALE GENOMIC DNA]</scope>
    <source>
        <strain evidence="4 5">P124</strain>
    </source>
</reference>
<keyword evidence="2" id="KW-1133">Transmembrane helix</keyword>
<comment type="caution">
    <text evidence="4">The sequence shown here is derived from an EMBL/GenBank/DDBJ whole genome shotgun (WGS) entry which is preliminary data.</text>
</comment>
<organism evidence="4 5">
    <name type="scientific">Zasmidium cellare</name>
    <name type="common">Wine cellar mold</name>
    <name type="synonym">Racodium cellare</name>
    <dbReference type="NCBI Taxonomy" id="395010"/>
    <lineage>
        <taxon>Eukaryota</taxon>
        <taxon>Fungi</taxon>
        <taxon>Dikarya</taxon>
        <taxon>Ascomycota</taxon>
        <taxon>Pezizomycotina</taxon>
        <taxon>Dothideomycetes</taxon>
        <taxon>Dothideomycetidae</taxon>
        <taxon>Mycosphaerellales</taxon>
        <taxon>Mycosphaerellaceae</taxon>
        <taxon>Zasmidium</taxon>
    </lineage>
</organism>
<keyword evidence="2" id="KW-0812">Transmembrane</keyword>
<evidence type="ECO:0000256" key="1">
    <source>
        <dbReference type="SAM" id="MobiDB-lite"/>
    </source>
</evidence>
<evidence type="ECO:0000313" key="5">
    <source>
        <dbReference type="Proteomes" id="UP001305779"/>
    </source>
</evidence>
<dbReference type="InterPro" id="IPR042099">
    <property type="entry name" value="ANL_N_sf"/>
</dbReference>
<keyword evidence="5" id="KW-1185">Reference proteome</keyword>
<protein>
    <recommendedName>
        <fullName evidence="3">AMP-dependent synthetase/ligase domain-containing protein</fullName>
    </recommendedName>
</protein>
<dbReference type="InterPro" id="IPR000873">
    <property type="entry name" value="AMP-dep_synth/lig_dom"/>
</dbReference>
<dbReference type="PANTHER" id="PTHR43272:SF11">
    <property type="entry name" value="AMP-DEPENDENT SYNTHETASE_LIGASE DOMAIN-CONTAINING PROTEIN"/>
    <property type="match status" value="1"/>
</dbReference>
<dbReference type="EMBL" id="JAXOVC010000005">
    <property type="protein sequence ID" value="KAK4501629.1"/>
    <property type="molecule type" value="Genomic_DNA"/>
</dbReference>
<feature type="transmembrane region" description="Helical" evidence="2">
    <location>
        <begin position="21"/>
        <end position="40"/>
    </location>
</feature>
<gene>
    <name evidence="4" type="ORF">PRZ48_007438</name>
</gene>
<sequence>MSSSLQSLDAQIASVLSDWSITTTVLALVIAGFLIYPLVFSDEPDTHPLLLARQGTASAVRNKGESAIYRSPEVPHGYPLKTGLNVKDAGAPRWASGKDGDIRDIWREVQRGGQNGSDGKEVPKGLIMTVFGKEEVVEHSVEDLSKEIGIIGQHIKQAGVKKVAIYLPNSVEYLTTIFASAFYGVTPVLLPFNLPHPKLYELLNATGADGLICGAGTVPLDDVPKQAKNIKLLTWVVEKTSRHMDWNGAPDSAQGRLSVSVWHDVVEENRAKASAELPSNETGDKPGDVITVWQPVDPAAKPEIVSFTQENVVSAVAALISAVPPRQRLTPADLVLPADTFTHSYVLCQTFAALFTHCSLAINSVAVPGVDLNLARRGVAPTVIIASAETLAKLHQQEIGGISSGLQKFGKYTQDQAMVAGRMPTDGLLFKLIGPSSSGGEPGKLRLILTSDRLGAGSPPLTSTMLSDLRIFTRARIIYALTTAKVAGAVAQTNVFDYRRDDGAAHSHFGIPLSSVEIKVLSPGNDADVGAQEPKGELVVTGPAVAGGEVKLGVKGRPHGQANLASAPTNSASRLIGQK</sequence>
<feature type="compositionally biased region" description="Polar residues" evidence="1">
    <location>
        <begin position="563"/>
        <end position="573"/>
    </location>
</feature>
<evidence type="ECO:0000256" key="2">
    <source>
        <dbReference type="SAM" id="Phobius"/>
    </source>
</evidence>